<dbReference type="AlphaFoldDB" id="A0A3M7SDW5"/>
<keyword evidence="2" id="KW-1185">Reference proteome</keyword>
<accession>A0A3M7SDW5</accession>
<gene>
    <name evidence="1" type="ORF">BpHYR1_046722</name>
</gene>
<dbReference type="EMBL" id="REGN01001539">
    <property type="protein sequence ID" value="RNA34004.1"/>
    <property type="molecule type" value="Genomic_DNA"/>
</dbReference>
<protein>
    <submittedName>
        <fullName evidence="1">Uncharacterized protein</fullName>
    </submittedName>
</protein>
<proteinExistence type="predicted"/>
<reference evidence="1 2" key="1">
    <citation type="journal article" date="2018" name="Sci. Rep.">
        <title>Genomic signatures of local adaptation to the degree of environmental predictability in rotifers.</title>
        <authorList>
            <person name="Franch-Gras L."/>
            <person name="Hahn C."/>
            <person name="Garcia-Roger E.M."/>
            <person name="Carmona M.J."/>
            <person name="Serra M."/>
            <person name="Gomez A."/>
        </authorList>
    </citation>
    <scope>NUCLEOTIDE SEQUENCE [LARGE SCALE GENOMIC DNA]</scope>
    <source>
        <strain evidence="1">HYR1</strain>
    </source>
</reference>
<evidence type="ECO:0000313" key="1">
    <source>
        <dbReference type="EMBL" id="RNA34004.1"/>
    </source>
</evidence>
<evidence type="ECO:0000313" key="2">
    <source>
        <dbReference type="Proteomes" id="UP000276133"/>
    </source>
</evidence>
<name>A0A3M7SDW5_BRAPC</name>
<dbReference type="Proteomes" id="UP000276133">
    <property type="component" value="Unassembled WGS sequence"/>
</dbReference>
<comment type="caution">
    <text evidence="1">The sequence shown here is derived from an EMBL/GenBank/DDBJ whole genome shotgun (WGS) entry which is preliminary data.</text>
</comment>
<sequence>MTSYEDLKIFDQKKLHNLIKFIFSISLFEIRKSILQFCGKSVILPFVPCFPLESTEYCCWMMEVRKPFSRIFCSTSFSNI</sequence>
<organism evidence="1 2">
    <name type="scientific">Brachionus plicatilis</name>
    <name type="common">Marine rotifer</name>
    <name type="synonym">Brachionus muelleri</name>
    <dbReference type="NCBI Taxonomy" id="10195"/>
    <lineage>
        <taxon>Eukaryota</taxon>
        <taxon>Metazoa</taxon>
        <taxon>Spiralia</taxon>
        <taxon>Gnathifera</taxon>
        <taxon>Rotifera</taxon>
        <taxon>Eurotatoria</taxon>
        <taxon>Monogononta</taxon>
        <taxon>Pseudotrocha</taxon>
        <taxon>Ploima</taxon>
        <taxon>Brachionidae</taxon>
        <taxon>Brachionus</taxon>
    </lineage>
</organism>